<evidence type="ECO:0000313" key="1">
    <source>
        <dbReference type="EMBL" id="OAY81775.1"/>
    </source>
</evidence>
<proteinExistence type="predicted"/>
<dbReference type="PANTHER" id="PTHR34808:SF2">
    <property type="entry name" value="EXPRESSED PROTEIN"/>
    <property type="match status" value="1"/>
</dbReference>
<dbReference type="PANTHER" id="PTHR34808">
    <property type="entry name" value="EXPRESSED PROTEIN"/>
    <property type="match status" value="1"/>
</dbReference>
<protein>
    <submittedName>
        <fullName evidence="4">Uncharacterized protein LOC109723383</fullName>
    </submittedName>
</protein>
<dbReference type="EMBL" id="LSRQ01000608">
    <property type="protein sequence ID" value="OAY81775.1"/>
    <property type="molecule type" value="Genomic_DNA"/>
</dbReference>
<accession>A0A199VYJ8</accession>
<dbReference type="Gramene" id="Aco003316.1.mrna1">
    <property type="protein sequence ID" value="Aco003316.1.mrna1"/>
    <property type="gene ID" value="Aco003316.1.path1"/>
</dbReference>
<dbReference type="RefSeq" id="XP_020107312.1">
    <property type="nucleotide sequence ID" value="XM_020251723.1"/>
</dbReference>
<dbReference type="AlphaFoldDB" id="A0A199VYJ8"/>
<evidence type="ECO:0000313" key="3">
    <source>
        <dbReference type="Proteomes" id="UP000515123"/>
    </source>
</evidence>
<dbReference type="Proteomes" id="UP000092600">
    <property type="component" value="Unassembled WGS sequence"/>
</dbReference>
<keyword evidence="3" id="KW-1185">Reference proteome</keyword>
<evidence type="ECO:0000313" key="4">
    <source>
        <dbReference type="RefSeq" id="XP_020107312.1"/>
    </source>
</evidence>
<dbReference type="GeneID" id="109723383"/>
<organism evidence="1 2">
    <name type="scientific">Ananas comosus</name>
    <name type="common">Pineapple</name>
    <name type="synonym">Ananas ananas</name>
    <dbReference type="NCBI Taxonomy" id="4615"/>
    <lineage>
        <taxon>Eukaryota</taxon>
        <taxon>Viridiplantae</taxon>
        <taxon>Streptophyta</taxon>
        <taxon>Embryophyta</taxon>
        <taxon>Tracheophyta</taxon>
        <taxon>Spermatophyta</taxon>
        <taxon>Magnoliopsida</taxon>
        <taxon>Liliopsida</taxon>
        <taxon>Poales</taxon>
        <taxon>Bromeliaceae</taxon>
        <taxon>Bromelioideae</taxon>
        <taxon>Ananas</taxon>
    </lineage>
</organism>
<gene>
    <name evidence="4" type="primary">LOC109723383</name>
    <name evidence="1" type="ORF">ACMD2_17323</name>
</gene>
<reference evidence="1 2" key="1">
    <citation type="journal article" date="2016" name="DNA Res.">
        <title>The draft genome of MD-2 pineapple using hybrid error correction of long reads.</title>
        <authorList>
            <person name="Redwan R.M."/>
            <person name="Saidin A."/>
            <person name="Kumar S.V."/>
        </authorList>
    </citation>
    <scope>NUCLEOTIDE SEQUENCE [LARGE SCALE GENOMIC DNA]</scope>
    <source>
        <strain evidence="2">cv. MD2</strain>
        <tissue evidence="1">Leaf</tissue>
    </source>
</reference>
<reference evidence="4" key="2">
    <citation type="submission" date="2025-04" db="UniProtKB">
        <authorList>
            <consortium name="RefSeq"/>
        </authorList>
    </citation>
    <scope>IDENTIFICATION</scope>
    <source>
        <tissue evidence="4">Leaf</tissue>
    </source>
</reference>
<dbReference type="Proteomes" id="UP000515123">
    <property type="component" value="Linkage group 17"/>
</dbReference>
<dbReference type="OrthoDB" id="603047at2759"/>
<sequence>MGSLGMKMERKSSIESEPRTLTLEQLRFAREAALYVLSTKTAEEAFRIFTDGLKPMLTTMRSETDSDDEAEMIDCVVMDDHINNLLIKKDIVTAPF</sequence>
<evidence type="ECO:0000313" key="2">
    <source>
        <dbReference type="Proteomes" id="UP000092600"/>
    </source>
</evidence>
<name>A0A199VYJ8_ANACO</name>